<keyword evidence="7" id="KW-0788">Thiol protease</keyword>
<evidence type="ECO:0000256" key="4">
    <source>
        <dbReference type="ARBA" id="ARBA00022670"/>
    </source>
</evidence>
<name>A0A4Y2A4P0_ARAVE</name>
<keyword evidence="4" id="KW-0645">Protease</keyword>
<reference evidence="10 11" key="1">
    <citation type="journal article" date="2019" name="Sci. Rep.">
        <title>Orb-weaving spider Araneus ventricosus genome elucidates the spidroin gene catalogue.</title>
        <authorList>
            <person name="Kono N."/>
            <person name="Nakamura H."/>
            <person name="Ohtoshi R."/>
            <person name="Moran D.A.P."/>
            <person name="Shinohara A."/>
            <person name="Yoshida Y."/>
            <person name="Fujiwara M."/>
            <person name="Mori M."/>
            <person name="Tomita M."/>
            <person name="Arakawa K."/>
        </authorList>
    </citation>
    <scope>NUCLEOTIDE SEQUENCE [LARGE SCALE GENOMIC DNA]</scope>
</reference>
<comment type="similarity">
    <text evidence="2 8">Belongs to the peptidase C12 family.</text>
</comment>
<evidence type="ECO:0000256" key="1">
    <source>
        <dbReference type="ARBA" id="ARBA00000707"/>
    </source>
</evidence>
<feature type="domain" description="UCH catalytic" evidence="9">
    <location>
        <begin position="1"/>
        <end position="77"/>
    </location>
</feature>
<dbReference type="GO" id="GO:0005737">
    <property type="term" value="C:cytoplasm"/>
    <property type="evidence" value="ECO:0007669"/>
    <property type="project" value="TreeGrafter"/>
</dbReference>
<sequence>VINNACATQAILSVLLNCKHADVELGETLSSFKDFCQTFDATMKGLTLSNSDVIREVHNSFARQQMFEFDAKPPTKD</sequence>
<feature type="non-terminal residue" evidence="10">
    <location>
        <position position="1"/>
    </location>
</feature>
<evidence type="ECO:0000256" key="3">
    <source>
        <dbReference type="ARBA" id="ARBA00012759"/>
    </source>
</evidence>
<evidence type="ECO:0000256" key="2">
    <source>
        <dbReference type="ARBA" id="ARBA00009326"/>
    </source>
</evidence>
<dbReference type="GO" id="GO:0016579">
    <property type="term" value="P:protein deubiquitination"/>
    <property type="evidence" value="ECO:0007669"/>
    <property type="project" value="TreeGrafter"/>
</dbReference>
<dbReference type="OrthoDB" id="1924260at2759"/>
<dbReference type="SUPFAM" id="SSF54001">
    <property type="entry name" value="Cysteine proteinases"/>
    <property type="match status" value="1"/>
</dbReference>
<comment type="caution">
    <text evidence="8">Lacks conserved residue(s) required for the propagation of feature annotation.</text>
</comment>
<evidence type="ECO:0000256" key="7">
    <source>
        <dbReference type="ARBA" id="ARBA00022807"/>
    </source>
</evidence>
<evidence type="ECO:0000256" key="5">
    <source>
        <dbReference type="ARBA" id="ARBA00022786"/>
    </source>
</evidence>
<organism evidence="10 11">
    <name type="scientific">Araneus ventricosus</name>
    <name type="common">Orbweaver spider</name>
    <name type="synonym">Epeira ventricosa</name>
    <dbReference type="NCBI Taxonomy" id="182803"/>
    <lineage>
        <taxon>Eukaryota</taxon>
        <taxon>Metazoa</taxon>
        <taxon>Ecdysozoa</taxon>
        <taxon>Arthropoda</taxon>
        <taxon>Chelicerata</taxon>
        <taxon>Arachnida</taxon>
        <taxon>Araneae</taxon>
        <taxon>Araneomorphae</taxon>
        <taxon>Entelegynae</taxon>
        <taxon>Araneoidea</taxon>
        <taxon>Araneidae</taxon>
        <taxon>Araneus</taxon>
    </lineage>
</organism>
<comment type="catalytic activity">
    <reaction evidence="1">
        <text>Thiol-dependent hydrolysis of ester, thioester, amide, peptide and isopeptide bonds formed by the C-terminal Gly of ubiquitin (a 76-residue protein attached to proteins as an intracellular targeting signal).</text>
        <dbReference type="EC" id="3.4.19.12"/>
    </reaction>
</comment>
<dbReference type="EMBL" id="BGPR01155262">
    <property type="protein sequence ID" value="GBL74650.1"/>
    <property type="molecule type" value="Genomic_DNA"/>
</dbReference>
<dbReference type="PANTHER" id="PTHR10589">
    <property type="entry name" value="UBIQUITIN CARBOXYL-TERMINAL HYDROLASE"/>
    <property type="match status" value="1"/>
</dbReference>
<keyword evidence="6 10" id="KW-0378">Hydrolase</keyword>
<dbReference type="AlphaFoldDB" id="A0A4Y2A4P0"/>
<dbReference type="Proteomes" id="UP000499080">
    <property type="component" value="Unassembled WGS sequence"/>
</dbReference>
<protein>
    <recommendedName>
        <fullName evidence="3">ubiquitinyl hydrolase 1</fullName>
        <ecNumber evidence="3">3.4.19.12</ecNumber>
    </recommendedName>
</protein>
<dbReference type="InterPro" id="IPR001578">
    <property type="entry name" value="Peptidase_C12_UCH"/>
</dbReference>
<evidence type="ECO:0000256" key="8">
    <source>
        <dbReference type="PROSITE-ProRule" id="PRU01393"/>
    </source>
</evidence>
<evidence type="ECO:0000259" key="9">
    <source>
        <dbReference type="PROSITE" id="PS52048"/>
    </source>
</evidence>
<dbReference type="EC" id="3.4.19.12" evidence="3"/>
<evidence type="ECO:0000313" key="11">
    <source>
        <dbReference type="Proteomes" id="UP000499080"/>
    </source>
</evidence>
<gene>
    <name evidence="10" type="primary">Uchl5_0</name>
    <name evidence="10" type="ORF">AVEN_80386_1</name>
</gene>
<dbReference type="PROSITE" id="PS52048">
    <property type="entry name" value="UCH_DOMAIN"/>
    <property type="match status" value="1"/>
</dbReference>
<keyword evidence="11" id="KW-1185">Reference proteome</keyword>
<evidence type="ECO:0000313" key="10">
    <source>
        <dbReference type="EMBL" id="GBL74650.1"/>
    </source>
</evidence>
<evidence type="ECO:0000256" key="6">
    <source>
        <dbReference type="ARBA" id="ARBA00022801"/>
    </source>
</evidence>
<dbReference type="Pfam" id="PF01088">
    <property type="entry name" value="Peptidase_C12"/>
    <property type="match status" value="1"/>
</dbReference>
<dbReference type="GO" id="GO:0006511">
    <property type="term" value="P:ubiquitin-dependent protein catabolic process"/>
    <property type="evidence" value="ECO:0007669"/>
    <property type="project" value="InterPro"/>
</dbReference>
<dbReference type="GO" id="GO:0004843">
    <property type="term" value="F:cysteine-type deubiquitinase activity"/>
    <property type="evidence" value="ECO:0007669"/>
    <property type="project" value="UniProtKB-EC"/>
</dbReference>
<keyword evidence="5" id="KW-0833">Ubl conjugation pathway</keyword>
<dbReference type="InterPro" id="IPR036959">
    <property type="entry name" value="Peptidase_C12_UCH_sf"/>
</dbReference>
<comment type="caution">
    <text evidence="10">The sequence shown here is derived from an EMBL/GenBank/DDBJ whole genome shotgun (WGS) entry which is preliminary data.</text>
</comment>
<accession>A0A4Y2A4P0</accession>
<dbReference type="PANTHER" id="PTHR10589:SF16">
    <property type="entry name" value="UBIQUITIN CARBOXYL-TERMINAL HYDROLASE ISOZYME L5"/>
    <property type="match status" value="1"/>
</dbReference>
<feature type="non-terminal residue" evidence="10">
    <location>
        <position position="77"/>
    </location>
</feature>
<proteinExistence type="inferred from homology"/>
<dbReference type="InterPro" id="IPR038765">
    <property type="entry name" value="Papain-like_cys_pep_sf"/>
</dbReference>
<dbReference type="Gene3D" id="3.40.532.10">
    <property type="entry name" value="Peptidase C12, ubiquitin carboxyl-terminal hydrolase"/>
    <property type="match status" value="1"/>
</dbReference>